<evidence type="ECO:0000313" key="1">
    <source>
        <dbReference type="EMBL" id="MCG2613155.1"/>
    </source>
</evidence>
<organism evidence="1 2">
    <name type="scientific">Terrimonas ginsenosidimutans</name>
    <dbReference type="NCBI Taxonomy" id="2908004"/>
    <lineage>
        <taxon>Bacteria</taxon>
        <taxon>Pseudomonadati</taxon>
        <taxon>Bacteroidota</taxon>
        <taxon>Chitinophagia</taxon>
        <taxon>Chitinophagales</taxon>
        <taxon>Chitinophagaceae</taxon>
        <taxon>Terrimonas</taxon>
    </lineage>
</organism>
<reference evidence="1" key="1">
    <citation type="submission" date="2022-01" db="EMBL/GenBank/DDBJ databases">
        <authorList>
            <person name="Jo J.-H."/>
            <person name="Im W.-T."/>
        </authorList>
    </citation>
    <scope>NUCLEOTIDE SEQUENCE</scope>
    <source>
        <strain evidence="1">NA20</strain>
    </source>
</reference>
<proteinExistence type="predicted"/>
<evidence type="ECO:0000313" key="2">
    <source>
        <dbReference type="Proteomes" id="UP001165367"/>
    </source>
</evidence>
<dbReference type="RefSeq" id="WP_237868380.1">
    <property type="nucleotide sequence ID" value="NZ_JAKLTR010000001.1"/>
</dbReference>
<keyword evidence="2" id="KW-1185">Reference proteome</keyword>
<accession>A0ABS9KLL2</accession>
<sequence>MQAKTILAVLFTATLVSAFKCSKDDKDADYSLPKEISLKAISTSNNGTTFTASGITFTGSGRPNPNGSFTGWLDCPASSNATIRYQTGEFGGIELAYGDFCRIIADVSPLPAINKVTVTLFNNGGTTTELSVCDANGIIGKVNTGTGSGANQTYQLNVGGKKATKIVLSSVEAIIYSIKIE</sequence>
<dbReference type="EMBL" id="JAKLTR010000001">
    <property type="protein sequence ID" value="MCG2613155.1"/>
    <property type="molecule type" value="Genomic_DNA"/>
</dbReference>
<comment type="caution">
    <text evidence="1">The sequence shown here is derived from an EMBL/GenBank/DDBJ whole genome shotgun (WGS) entry which is preliminary data.</text>
</comment>
<dbReference type="Proteomes" id="UP001165367">
    <property type="component" value="Unassembled WGS sequence"/>
</dbReference>
<gene>
    <name evidence="1" type="ORF">LZZ85_02650</name>
</gene>
<protein>
    <submittedName>
        <fullName evidence="1">Uncharacterized protein</fullName>
    </submittedName>
</protein>
<name>A0ABS9KLL2_9BACT</name>